<keyword evidence="1" id="KW-1133">Transmembrane helix</keyword>
<feature type="transmembrane region" description="Helical" evidence="1">
    <location>
        <begin position="70"/>
        <end position="89"/>
    </location>
</feature>
<evidence type="ECO:0000313" key="2">
    <source>
        <dbReference type="EMBL" id="ELR14469.1"/>
    </source>
</evidence>
<feature type="transmembrane region" description="Helical" evidence="1">
    <location>
        <begin position="17"/>
        <end position="37"/>
    </location>
</feature>
<reference evidence="2 3" key="1">
    <citation type="journal article" date="2013" name="Genome Biol.">
        <title>Genome of Acanthamoeba castellanii highlights extensive lateral gene transfer and early evolution of tyrosine kinase signaling.</title>
        <authorList>
            <person name="Clarke M."/>
            <person name="Lohan A.J."/>
            <person name="Liu B."/>
            <person name="Lagkouvardos I."/>
            <person name="Roy S."/>
            <person name="Zafar N."/>
            <person name="Bertelli C."/>
            <person name="Schilde C."/>
            <person name="Kianianmomeni A."/>
            <person name="Burglin T.R."/>
            <person name="Frech C."/>
            <person name="Turcotte B."/>
            <person name="Kopec K.O."/>
            <person name="Synnott J.M."/>
            <person name="Choo C."/>
            <person name="Paponov I."/>
            <person name="Finkler A."/>
            <person name="Soon Heng Tan C."/>
            <person name="Hutchins A.P."/>
            <person name="Weinmeier T."/>
            <person name="Rattei T."/>
            <person name="Chu J.S."/>
            <person name="Gimenez G."/>
            <person name="Irimia M."/>
            <person name="Rigden D.J."/>
            <person name="Fitzpatrick D.A."/>
            <person name="Lorenzo-Morales J."/>
            <person name="Bateman A."/>
            <person name="Chiu C.H."/>
            <person name="Tang P."/>
            <person name="Hegemann P."/>
            <person name="Fromm H."/>
            <person name="Raoult D."/>
            <person name="Greub G."/>
            <person name="Miranda-Saavedra D."/>
            <person name="Chen N."/>
            <person name="Nash P."/>
            <person name="Ginger M.L."/>
            <person name="Horn M."/>
            <person name="Schaap P."/>
            <person name="Caler L."/>
            <person name="Loftus B."/>
        </authorList>
    </citation>
    <scope>NUCLEOTIDE SEQUENCE [LARGE SCALE GENOMIC DNA]</scope>
    <source>
        <strain evidence="2 3">Neff</strain>
    </source>
</reference>
<dbReference type="KEGG" id="acan:ACA1_191890"/>
<feature type="transmembrane region" description="Helical" evidence="1">
    <location>
        <begin position="142"/>
        <end position="163"/>
    </location>
</feature>
<gene>
    <name evidence="2" type="ORF">ACA1_191890</name>
</gene>
<evidence type="ECO:0000313" key="3">
    <source>
        <dbReference type="Proteomes" id="UP000011083"/>
    </source>
</evidence>
<feature type="transmembrane region" description="Helical" evidence="1">
    <location>
        <begin position="101"/>
        <end position="122"/>
    </location>
</feature>
<keyword evidence="1" id="KW-0812">Transmembrane</keyword>
<keyword evidence="1" id="KW-0472">Membrane</keyword>
<dbReference type="Proteomes" id="UP000011083">
    <property type="component" value="Unassembled WGS sequence"/>
</dbReference>
<feature type="transmembrane region" description="Helical" evidence="1">
    <location>
        <begin position="44"/>
        <end position="64"/>
    </location>
</feature>
<evidence type="ECO:0000256" key="1">
    <source>
        <dbReference type="SAM" id="Phobius"/>
    </source>
</evidence>
<protein>
    <submittedName>
        <fullName evidence="2">Uncharacterized protein</fullName>
    </submittedName>
</protein>
<dbReference type="AlphaFoldDB" id="L8GNP8"/>
<dbReference type="VEuPathDB" id="AmoebaDB:ACA1_191890"/>
<dbReference type="EMBL" id="KB008052">
    <property type="protein sequence ID" value="ELR14469.1"/>
    <property type="molecule type" value="Genomic_DNA"/>
</dbReference>
<accession>L8GNP8</accession>
<organism evidence="2 3">
    <name type="scientific">Acanthamoeba castellanii (strain ATCC 30010 / Neff)</name>
    <dbReference type="NCBI Taxonomy" id="1257118"/>
    <lineage>
        <taxon>Eukaryota</taxon>
        <taxon>Amoebozoa</taxon>
        <taxon>Discosea</taxon>
        <taxon>Longamoebia</taxon>
        <taxon>Centramoebida</taxon>
        <taxon>Acanthamoebidae</taxon>
        <taxon>Acanthamoeba</taxon>
    </lineage>
</organism>
<dbReference type="GeneID" id="14915083"/>
<proteinExistence type="predicted"/>
<dbReference type="RefSeq" id="XP_004336482.1">
    <property type="nucleotide sequence ID" value="XM_004336434.1"/>
</dbReference>
<sequence>MAPVGALLLISALDDDLLFSVSLLLLFAACPALSALARRAEVSATVLNSSVGAVFGLATGMRGVAGPTGLAVVGSVFGIAHLAARRWLAPLLSRGTGVMGVMSYVGVQLLVGLAVVHAITAWCLPLAPSSVDGHAHDSFAEGAVLCVATIFCAVATLAALLVAAKALAAGLLACP</sequence>
<keyword evidence="3" id="KW-1185">Reference proteome</keyword>
<name>L8GNP8_ACACF</name>